<keyword evidence="3" id="KW-0808">Transferase</keyword>
<dbReference type="EMBL" id="JBHRTS010000006">
    <property type="protein sequence ID" value="MFC3195073.1"/>
    <property type="molecule type" value="Genomic_DNA"/>
</dbReference>
<reference evidence="4" key="1">
    <citation type="journal article" date="2019" name="Int. J. Syst. Evol. Microbiol.">
        <title>The Global Catalogue of Microorganisms (GCM) 10K type strain sequencing project: providing services to taxonomists for standard genome sequencing and annotation.</title>
        <authorList>
            <consortium name="The Broad Institute Genomics Platform"/>
            <consortium name="The Broad Institute Genome Sequencing Center for Infectious Disease"/>
            <person name="Wu L."/>
            <person name="Ma J."/>
        </authorList>
    </citation>
    <scope>NUCLEOTIDE SEQUENCE [LARGE SCALE GENOMIC DNA]</scope>
    <source>
        <strain evidence="4">KCTC 42953</strain>
    </source>
</reference>
<dbReference type="EC" id="2.1.1.-" evidence="3"/>
<evidence type="ECO:0000259" key="2">
    <source>
        <dbReference type="PROSITE" id="PS51084"/>
    </source>
</evidence>
<dbReference type="PROSITE" id="PS51084">
    <property type="entry name" value="HIT_2"/>
    <property type="match status" value="1"/>
</dbReference>
<dbReference type="RefSeq" id="WP_077412023.1">
    <property type="nucleotide sequence ID" value="NZ_JBHRTS010000006.1"/>
</dbReference>
<organism evidence="3 4">
    <name type="scientific">Marinicella sediminis</name>
    <dbReference type="NCBI Taxonomy" id="1792834"/>
    <lineage>
        <taxon>Bacteria</taxon>
        <taxon>Pseudomonadati</taxon>
        <taxon>Pseudomonadota</taxon>
        <taxon>Gammaproteobacteria</taxon>
        <taxon>Lysobacterales</taxon>
        <taxon>Marinicellaceae</taxon>
        <taxon>Marinicella</taxon>
    </lineage>
</organism>
<comment type="caution">
    <text evidence="1">Lacks conserved residue(s) required for the propagation of feature annotation.</text>
</comment>
<keyword evidence="4" id="KW-1185">Reference proteome</keyword>
<dbReference type="InterPro" id="IPR011146">
    <property type="entry name" value="HIT-like"/>
</dbReference>
<evidence type="ECO:0000256" key="1">
    <source>
        <dbReference type="PROSITE-ProRule" id="PRU00464"/>
    </source>
</evidence>
<evidence type="ECO:0000313" key="3">
    <source>
        <dbReference type="EMBL" id="MFC3195073.1"/>
    </source>
</evidence>
<dbReference type="GO" id="GO:0032259">
    <property type="term" value="P:methylation"/>
    <property type="evidence" value="ECO:0007669"/>
    <property type="project" value="UniProtKB-KW"/>
</dbReference>
<dbReference type="PIRSF" id="PIRSF000714">
    <property type="entry name" value="HIT"/>
    <property type="match status" value="1"/>
</dbReference>
<dbReference type="InterPro" id="IPR036265">
    <property type="entry name" value="HIT-like_sf"/>
</dbReference>
<proteinExistence type="predicted"/>
<protein>
    <submittedName>
        <fullName evidence="3">HIT family protein</fullName>
        <ecNumber evidence="3">2.1.1.-</ecNumber>
    </submittedName>
</protein>
<dbReference type="GO" id="GO:0008168">
    <property type="term" value="F:methyltransferase activity"/>
    <property type="evidence" value="ECO:0007669"/>
    <property type="project" value="UniProtKB-KW"/>
</dbReference>
<gene>
    <name evidence="3" type="ORF">ACFODZ_12545</name>
</gene>
<dbReference type="Pfam" id="PF01230">
    <property type="entry name" value="HIT"/>
    <property type="match status" value="1"/>
</dbReference>
<evidence type="ECO:0000313" key="4">
    <source>
        <dbReference type="Proteomes" id="UP001595533"/>
    </source>
</evidence>
<dbReference type="Proteomes" id="UP001595533">
    <property type="component" value="Unassembled WGS sequence"/>
</dbReference>
<dbReference type="SUPFAM" id="SSF54197">
    <property type="entry name" value="HIT-like"/>
    <property type="match status" value="1"/>
</dbReference>
<keyword evidence="3" id="KW-0489">Methyltransferase</keyword>
<sequence>MSRHTAHIDPQLLADSHPLFIHGSCHIRLHRNASLPWVILIPQTNHIEFCDLDEQQQLEITRLSRVIGGFFKTECGAEKINFAAIGNVVQQLHIHVIGRNQQDPLWPDVVWGHVLPDEAWTDGQLKRMKQRLIALLAEESST</sequence>
<name>A0ABV7JE60_9GAMM</name>
<accession>A0ABV7JE60</accession>
<feature type="domain" description="HIT" evidence="2">
    <location>
        <begin position="38"/>
        <end position="106"/>
    </location>
</feature>
<dbReference type="InterPro" id="IPR026026">
    <property type="entry name" value="HIT_Hint"/>
</dbReference>
<comment type="caution">
    <text evidence="3">The sequence shown here is derived from an EMBL/GenBank/DDBJ whole genome shotgun (WGS) entry which is preliminary data.</text>
</comment>
<dbReference type="Gene3D" id="3.30.428.10">
    <property type="entry name" value="HIT-like"/>
    <property type="match status" value="1"/>
</dbReference>